<dbReference type="InterPro" id="IPR001584">
    <property type="entry name" value="Integrase_cat-core"/>
</dbReference>
<dbReference type="InterPro" id="IPR036875">
    <property type="entry name" value="Znf_CCHC_sf"/>
</dbReference>
<dbReference type="GO" id="GO:0003964">
    <property type="term" value="F:RNA-directed DNA polymerase activity"/>
    <property type="evidence" value="ECO:0007669"/>
    <property type="project" value="UniProtKB-KW"/>
</dbReference>
<dbReference type="Gene3D" id="3.30.420.10">
    <property type="entry name" value="Ribonuclease H-like superfamily/Ribonuclease H"/>
    <property type="match status" value="1"/>
</dbReference>
<dbReference type="PANTHER" id="PTHR37984:SF5">
    <property type="entry name" value="PROTEIN NYNRIN-LIKE"/>
    <property type="match status" value="1"/>
</dbReference>
<reference evidence="13 14" key="1">
    <citation type="submission" date="2019-08" db="EMBL/GenBank/DDBJ databases">
        <title>Draft genome sequences of two oriental melons (Cucumis melo L. var makuwa).</title>
        <authorList>
            <person name="Kwon S.-Y."/>
        </authorList>
    </citation>
    <scope>NUCLEOTIDE SEQUENCE [LARGE SCALE GENOMIC DNA]</scope>
    <source>
        <strain evidence="14">cv. Chang Bougi</strain>
        <strain evidence="13">cv. SW 3</strain>
        <tissue evidence="11">Leaf</tissue>
    </source>
</reference>
<dbReference type="Pfam" id="PF08284">
    <property type="entry name" value="RVP_2"/>
    <property type="match status" value="1"/>
</dbReference>
<dbReference type="AlphaFoldDB" id="A0A5A7SLT2"/>
<dbReference type="SUPFAM" id="SSF56672">
    <property type="entry name" value="DNA/RNA polymerases"/>
    <property type="match status" value="1"/>
</dbReference>
<keyword evidence="4" id="KW-0540">Nuclease</keyword>
<dbReference type="SUPFAM" id="SSF50630">
    <property type="entry name" value="Acid proteases"/>
    <property type="match status" value="1"/>
</dbReference>
<protein>
    <recommendedName>
        <fullName evidence="1">RNA-directed DNA polymerase</fullName>
        <ecNumber evidence="1">2.7.7.49</ecNumber>
    </recommendedName>
</protein>
<dbReference type="CDD" id="cd00303">
    <property type="entry name" value="retropepsin_like"/>
    <property type="match status" value="1"/>
</dbReference>
<dbReference type="InterPro" id="IPR043128">
    <property type="entry name" value="Rev_trsase/Diguanyl_cyclase"/>
</dbReference>
<dbReference type="EMBL" id="SSTD01000240">
    <property type="protein sequence ID" value="TYK30722.1"/>
    <property type="molecule type" value="Genomic_DNA"/>
</dbReference>
<dbReference type="InterPro" id="IPR036397">
    <property type="entry name" value="RNaseH_sf"/>
</dbReference>
<dbReference type="InterPro" id="IPR001878">
    <property type="entry name" value="Znf_CCHC"/>
</dbReference>
<dbReference type="GO" id="GO:0015074">
    <property type="term" value="P:DNA integration"/>
    <property type="evidence" value="ECO:0007669"/>
    <property type="project" value="InterPro"/>
</dbReference>
<dbReference type="GO" id="GO:0016787">
    <property type="term" value="F:hydrolase activity"/>
    <property type="evidence" value="ECO:0007669"/>
    <property type="project" value="UniProtKB-KW"/>
</dbReference>
<dbReference type="EMBL" id="SSTE01022979">
    <property type="protein sequence ID" value="KAA0026229.1"/>
    <property type="molecule type" value="Genomic_DNA"/>
</dbReference>
<dbReference type="GO" id="GO:0004519">
    <property type="term" value="F:endonuclease activity"/>
    <property type="evidence" value="ECO:0007669"/>
    <property type="project" value="UniProtKB-KW"/>
</dbReference>
<dbReference type="SUPFAM" id="SSF57756">
    <property type="entry name" value="Retrovirus zinc finger-like domains"/>
    <property type="match status" value="1"/>
</dbReference>
<name>A0A5A7SLT2_CUCMM</name>
<dbReference type="FunFam" id="3.30.70.270:FF:000020">
    <property type="entry name" value="Transposon Tf2-6 polyprotein-like Protein"/>
    <property type="match status" value="1"/>
</dbReference>
<keyword evidence="3" id="KW-0548">Nucleotidyltransferase</keyword>
<evidence type="ECO:0000313" key="13">
    <source>
        <dbReference type="Proteomes" id="UP000321393"/>
    </source>
</evidence>
<evidence type="ECO:0000313" key="14">
    <source>
        <dbReference type="Proteomes" id="UP000321947"/>
    </source>
</evidence>
<dbReference type="Gene3D" id="2.40.70.10">
    <property type="entry name" value="Acid Proteases"/>
    <property type="match status" value="1"/>
</dbReference>
<dbReference type="PANTHER" id="PTHR37984">
    <property type="entry name" value="PROTEIN CBG26694"/>
    <property type="match status" value="1"/>
</dbReference>
<dbReference type="CDD" id="cd09274">
    <property type="entry name" value="RNase_HI_RT_Ty3"/>
    <property type="match status" value="1"/>
</dbReference>
<dbReference type="EC" id="2.7.7.49" evidence="1"/>
<evidence type="ECO:0000313" key="11">
    <source>
        <dbReference type="EMBL" id="KAA0026229.1"/>
    </source>
</evidence>
<dbReference type="PROSITE" id="PS50158">
    <property type="entry name" value="ZF_CCHC"/>
    <property type="match status" value="1"/>
</dbReference>
<evidence type="ECO:0000256" key="2">
    <source>
        <dbReference type="ARBA" id="ARBA00022679"/>
    </source>
</evidence>
<dbReference type="Gene3D" id="3.30.70.270">
    <property type="match status" value="1"/>
</dbReference>
<dbReference type="Gene3D" id="3.10.20.370">
    <property type="match status" value="1"/>
</dbReference>
<dbReference type="InterPro" id="IPR041373">
    <property type="entry name" value="RT_RNaseH"/>
</dbReference>
<dbReference type="FunFam" id="3.10.20.370:FF:000001">
    <property type="entry name" value="Retrovirus-related Pol polyprotein from transposon 17.6-like protein"/>
    <property type="match status" value="1"/>
</dbReference>
<sequence>MTPKLVGSTVDCHVLVMSRGGKKRRLKDLKTQQIPGGRDLENEESEALGATTFARTTDPADAEGWMNVLEKCFKGSMTIAEYEKKYIKLSKYATSMIEDEIDKRFEDGLREEIQTPVTASSEWKEFSKLVETVIRVEKSLAERKNEKEVSRNVSTAITQGVSGDKSNRQGIAGHSIMDLTRVQHRKCQAALIELQGTQEVHVCECLWGANVCYNCGQPGHFRKECPQLHKDRKVGQGASSQSVSQGYSGQAGRPRVQGMVFAMTQQEAHKTPEIVTGMLSILGKYARVLIDPGATHSFISTMFTARIDKNLELLPSELLIATPVGKTLVANNVYRNCVAQIDGKELTANLIPLDIHEFDVILGMDFLSVHHASIDCHRKEVAFRRPGEDHIWHVMDTQGSKPRLEDIPVVQEFSDDLHGLPPNREIEFSIDLIPGTAPISQPPYRMAPKDLKELKTQLQELVDKGYIQPSVSPWGSPSLFVKKKDGTLSEDKHVEHLRIVLQTLHDRKLYAKYITEVRSFLGLTGYYRRFVEEFLKLALPLTNLTNKDSKIEWTNKCEQSFQELKKRLVSSPILTLPTPGVGFEIYCDASHQGLGCVLMQEGKVVAYASRQLKTHEYNYPTHDLELAAVILALKIWRHYLFGEKCHINTNHKSLKYIFDQKELNLRQRRWLELIKDYDCTIKYHPGKANVVADALSRKSRQSKASLNAISTILLRDLKITNAVVAVNQNGCLFAHFQVRPTLANDIIQAQFEDVVLKKIAEEVRQNQRTNYTLRNDGALMKYDRLCVPKNQILKNQILEEAHSSVYAMHPGIKPERQKPVGLLNPLPVPEWKWEHVTMDFLFGLPRTPSGYDGIWVIVDRLTKTACFTPVKVTFTLDKLAKLYLDRIVSQYGVPVSIVSDRDSIFTSKFWPRLQNALGIKLHFSTAFHPQTDGQSERSIQTFEDMLRACVLQFKGSWDSQLPLVEFAYNNSYHSSIEMAPYEALYGRRCRTSVCWDEVGERKLMGLELVRSTTENVKVIKEKLKMAQDLQKNYADKERKDLEFEVGDNVFLKFSPWKGVLRFRWKGKLSPRYIGLYEIIERIGPVAYRLALPMELSRIHDVFHVSMLRKYVPDPTHILEYQPVQL</sequence>
<dbReference type="InterPro" id="IPR021109">
    <property type="entry name" value="Peptidase_aspartic_dom_sf"/>
</dbReference>
<evidence type="ECO:0000256" key="5">
    <source>
        <dbReference type="ARBA" id="ARBA00022759"/>
    </source>
</evidence>
<dbReference type="Gene3D" id="4.10.60.10">
    <property type="entry name" value="Zinc finger, CCHC-type"/>
    <property type="match status" value="1"/>
</dbReference>
<evidence type="ECO:0000313" key="12">
    <source>
        <dbReference type="EMBL" id="TYK30722.1"/>
    </source>
</evidence>
<dbReference type="Pfam" id="PF00098">
    <property type="entry name" value="zf-CCHC"/>
    <property type="match status" value="1"/>
</dbReference>
<evidence type="ECO:0000259" key="9">
    <source>
        <dbReference type="PROSITE" id="PS50158"/>
    </source>
</evidence>
<keyword evidence="8" id="KW-0863">Zinc-finger</keyword>
<dbReference type="Proteomes" id="UP000321393">
    <property type="component" value="Unassembled WGS sequence"/>
</dbReference>
<organism evidence="11 13">
    <name type="scientific">Cucumis melo var. makuwa</name>
    <name type="common">Oriental melon</name>
    <dbReference type="NCBI Taxonomy" id="1194695"/>
    <lineage>
        <taxon>Eukaryota</taxon>
        <taxon>Viridiplantae</taxon>
        <taxon>Streptophyta</taxon>
        <taxon>Embryophyta</taxon>
        <taxon>Tracheophyta</taxon>
        <taxon>Spermatophyta</taxon>
        <taxon>Magnoliopsida</taxon>
        <taxon>eudicotyledons</taxon>
        <taxon>Gunneridae</taxon>
        <taxon>Pentapetalae</taxon>
        <taxon>rosids</taxon>
        <taxon>fabids</taxon>
        <taxon>Cucurbitales</taxon>
        <taxon>Cucurbitaceae</taxon>
        <taxon>Benincaseae</taxon>
        <taxon>Cucumis</taxon>
    </lineage>
</organism>
<accession>A0A5A7SLT2</accession>
<evidence type="ECO:0000256" key="6">
    <source>
        <dbReference type="ARBA" id="ARBA00022801"/>
    </source>
</evidence>
<gene>
    <name evidence="12" type="ORF">E5676_scaffold343G00540</name>
    <name evidence="11" type="ORF">E6C27_scaffold19G002100</name>
</gene>
<keyword evidence="5" id="KW-0255">Endonuclease</keyword>
<dbReference type="GO" id="GO:0003676">
    <property type="term" value="F:nucleic acid binding"/>
    <property type="evidence" value="ECO:0007669"/>
    <property type="project" value="InterPro"/>
</dbReference>
<feature type="domain" description="CCHC-type" evidence="9">
    <location>
        <begin position="212"/>
        <end position="227"/>
    </location>
</feature>
<evidence type="ECO:0000256" key="8">
    <source>
        <dbReference type="PROSITE-ProRule" id="PRU00047"/>
    </source>
</evidence>
<dbReference type="InterPro" id="IPR012337">
    <property type="entry name" value="RNaseH-like_sf"/>
</dbReference>
<evidence type="ECO:0000259" key="10">
    <source>
        <dbReference type="PROSITE" id="PS50994"/>
    </source>
</evidence>
<evidence type="ECO:0000256" key="1">
    <source>
        <dbReference type="ARBA" id="ARBA00012493"/>
    </source>
</evidence>
<keyword evidence="7" id="KW-0695">RNA-directed DNA polymerase</keyword>
<dbReference type="Gene3D" id="3.10.10.10">
    <property type="entry name" value="HIV Type 1 Reverse Transcriptase, subunit A, domain 1"/>
    <property type="match status" value="1"/>
</dbReference>
<dbReference type="InterPro" id="IPR056924">
    <property type="entry name" value="SH3_Tf2-1"/>
</dbReference>
<keyword evidence="8" id="KW-0479">Metal-binding</keyword>
<dbReference type="Proteomes" id="UP000321947">
    <property type="component" value="Unassembled WGS sequence"/>
</dbReference>
<dbReference type="GO" id="GO:0008270">
    <property type="term" value="F:zinc ion binding"/>
    <property type="evidence" value="ECO:0007669"/>
    <property type="project" value="UniProtKB-KW"/>
</dbReference>
<dbReference type="Pfam" id="PF17917">
    <property type="entry name" value="RT_RNaseH"/>
    <property type="match status" value="1"/>
</dbReference>
<dbReference type="SMART" id="SM00343">
    <property type="entry name" value="ZnF_C2HC"/>
    <property type="match status" value="1"/>
</dbReference>
<proteinExistence type="predicted"/>
<dbReference type="PROSITE" id="PS50994">
    <property type="entry name" value="INTEGRASE"/>
    <property type="match status" value="1"/>
</dbReference>
<evidence type="ECO:0000256" key="7">
    <source>
        <dbReference type="ARBA" id="ARBA00022918"/>
    </source>
</evidence>
<feature type="domain" description="Integrase catalytic" evidence="10">
    <location>
        <begin position="823"/>
        <end position="988"/>
    </location>
</feature>
<dbReference type="InterPro" id="IPR043502">
    <property type="entry name" value="DNA/RNA_pol_sf"/>
</dbReference>
<dbReference type="SUPFAM" id="SSF53098">
    <property type="entry name" value="Ribonuclease H-like"/>
    <property type="match status" value="1"/>
</dbReference>
<keyword evidence="2" id="KW-0808">Transferase</keyword>
<keyword evidence="6" id="KW-0378">Hydrolase</keyword>
<evidence type="ECO:0000256" key="4">
    <source>
        <dbReference type="ARBA" id="ARBA00022722"/>
    </source>
</evidence>
<dbReference type="InterPro" id="IPR050951">
    <property type="entry name" value="Retrovirus_Pol_polyprotein"/>
</dbReference>
<dbReference type="Pfam" id="PF24626">
    <property type="entry name" value="SH3_Tf2-1"/>
    <property type="match status" value="1"/>
</dbReference>
<comment type="caution">
    <text evidence="11">The sequence shown here is derived from an EMBL/GenBank/DDBJ whole genome shotgun (WGS) entry which is preliminary data.</text>
</comment>
<keyword evidence="8" id="KW-0862">Zinc</keyword>
<evidence type="ECO:0000256" key="3">
    <source>
        <dbReference type="ARBA" id="ARBA00022695"/>
    </source>
</evidence>
<dbReference type="OrthoDB" id="111931at2759"/>